<dbReference type="SUPFAM" id="SSF52540">
    <property type="entry name" value="P-loop containing nucleoside triphosphate hydrolases"/>
    <property type="match status" value="1"/>
</dbReference>
<dbReference type="Pfam" id="PF01580">
    <property type="entry name" value="FtsK_SpoIIIE"/>
    <property type="match status" value="2"/>
</dbReference>
<keyword evidence="1 3" id="KW-0547">Nucleotide-binding</keyword>
<dbReference type="PANTHER" id="PTHR22683:SF1">
    <property type="entry name" value="TYPE VII SECRETION SYSTEM PROTEIN ESSC"/>
    <property type="match status" value="1"/>
</dbReference>
<name>A0A5M7C4W9_SACHI</name>
<evidence type="ECO:0000256" key="4">
    <source>
        <dbReference type="SAM" id="MobiDB-lite"/>
    </source>
</evidence>
<dbReference type="Proteomes" id="UP000323946">
    <property type="component" value="Unassembled WGS sequence"/>
</dbReference>
<dbReference type="EMBL" id="VWPH01000002">
    <property type="protein sequence ID" value="KAA5837042.1"/>
    <property type="molecule type" value="Genomic_DNA"/>
</dbReference>
<dbReference type="PROSITE" id="PS50901">
    <property type="entry name" value="FTSK"/>
    <property type="match status" value="1"/>
</dbReference>
<evidence type="ECO:0000313" key="7">
    <source>
        <dbReference type="Proteomes" id="UP000323946"/>
    </source>
</evidence>
<dbReference type="GO" id="GO:0005524">
    <property type="term" value="F:ATP binding"/>
    <property type="evidence" value="ECO:0007669"/>
    <property type="project" value="UniProtKB-UniRule"/>
</dbReference>
<feature type="compositionally biased region" description="Pro residues" evidence="4">
    <location>
        <begin position="1"/>
        <end position="25"/>
    </location>
</feature>
<evidence type="ECO:0000259" key="5">
    <source>
        <dbReference type="PROSITE" id="PS50901"/>
    </source>
</evidence>
<feature type="region of interest" description="Disordered" evidence="4">
    <location>
        <begin position="327"/>
        <end position="381"/>
    </location>
</feature>
<sequence length="653" mass="71785">MPPGPPPARPSMPPRPTAPSPPPPVAEATQVIRTEPKPEEPIDMFALAGIGDPLRFDLSKIWQPRDVDQRYRVPIGLDENQQPLLLDLLGSKTAVGIFSGAEQGSSQLLHSILFGMAATHSPAEINFICVGDSYSDPTWNSIGDLPHAAAIQAIGANASDEHRITTALEGELERRASLLSALSTQKFTDYQMIQPQTQLDPMPMLVVAINRLSHFLEAAPGFDQTLRRLMSAGDLGIRLLFSSYTSKLPDHLIGMFEQVVLKFLSKRTSQALLGNDRAAQLPLGHGYLGAQPFRTARADLPHPSSSPDYPVPAYKLFADRVRNQARPARQLVLPPPGQEQPSGVDAPLPRLTTSEDRGFGAETASPPAVTIGTVDNPREHRQDPLRLDFTGAESRLAIVGRPGSGKTTAVLTTLMALALTSTPTEVRFHCLAFGGNGLLPLRNLPHSRAVAPSFDREQVDQVLAHLESTLDRRIRCFASEEIDSTADFRRRRAEADLGEEATDHFLVVDEWPEVHQHPGLADRVLRLARRGPEHGIHLVVTANRWDDLPRELRELTRGRIELRLTDPRESLVSTPAAERLPDEAGHCLHRGLWGTINLPVLDDDLPSYFELLEHGLPDDLPAKTRALVTRIDESWQGPRFSQLGHERTPADDG</sequence>
<dbReference type="AlphaFoldDB" id="A0A5M7C4W9"/>
<evidence type="ECO:0000256" key="2">
    <source>
        <dbReference type="ARBA" id="ARBA00022840"/>
    </source>
</evidence>
<dbReference type="GO" id="GO:0003677">
    <property type="term" value="F:DNA binding"/>
    <property type="evidence" value="ECO:0007669"/>
    <property type="project" value="InterPro"/>
</dbReference>
<dbReference type="InterPro" id="IPR027417">
    <property type="entry name" value="P-loop_NTPase"/>
</dbReference>
<dbReference type="PANTHER" id="PTHR22683">
    <property type="entry name" value="SPORULATION PROTEIN RELATED"/>
    <property type="match status" value="1"/>
</dbReference>
<accession>A0A5M7C4W9</accession>
<dbReference type="InterPro" id="IPR050206">
    <property type="entry name" value="FtsK/SpoIIIE/SftA"/>
</dbReference>
<evidence type="ECO:0000256" key="3">
    <source>
        <dbReference type="PROSITE-ProRule" id="PRU00289"/>
    </source>
</evidence>
<keyword evidence="7" id="KW-1185">Reference proteome</keyword>
<dbReference type="SMART" id="SM00382">
    <property type="entry name" value="AAA"/>
    <property type="match status" value="1"/>
</dbReference>
<proteinExistence type="predicted"/>
<feature type="binding site" evidence="3">
    <location>
        <begin position="400"/>
        <end position="407"/>
    </location>
    <ligand>
        <name>ATP</name>
        <dbReference type="ChEBI" id="CHEBI:30616"/>
    </ligand>
</feature>
<feature type="domain" description="FtsK" evidence="5">
    <location>
        <begin position="382"/>
        <end position="571"/>
    </location>
</feature>
<dbReference type="InterPro" id="IPR003593">
    <property type="entry name" value="AAA+_ATPase"/>
</dbReference>
<organism evidence="6 7">
    <name type="scientific">Saccharopolyspora hirsuta</name>
    <dbReference type="NCBI Taxonomy" id="1837"/>
    <lineage>
        <taxon>Bacteria</taxon>
        <taxon>Bacillati</taxon>
        <taxon>Actinomycetota</taxon>
        <taxon>Actinomycetes</taxon>
        <taxon>Pseudonocardiales</taxon>
        <taxon>Pseudonocardiaceae</taxon>
        <taxon>Saccharopolyspora</taxon>
    </lineage>
</organism>
<evidence type="ECO:0000313" key="6">
    <source>
        <dbReference type="EMBL" id="KAA5837042.1"/>
    </source>
</evidence>
<comment type="caution">
    <text evidence="6">The sequence shown here is derived from an EMBL/GenBank/DDBJ whole genome shotgun (WGS) entry which is preliminary data.</text>
</comment>
<gene>
    <name evidence="6" type="ORF">F1721_04250</name>
</gene>
<feature type="region of interest" description="Disordered" evidence="4">
    <location>
        <begin position="1"/>
        <end position="28"/>
    </location>
</feature>
<dbReference type="OrthoDB" id="3646069at2"/>
<keyword evidence="2 3" id="KW-0067">ATP-binding</keyword>
<evidence type="ECO:0000256" key="1">
    <source>
        <dbReference type="ARBA" id="ARBA00022741"/>
    </source>
</evidence>
<dbReference type="InterPro" id="IPR002543">
    <property type="entry name" value="FtsK_dom"/>
</dbReference>
<dbReference type="Gene3D" id="3.40.50.300">
    <property type="entry name" value="P-loop containing nucleotide triphosphate hydrolases"/>
    <property type="match status" value="2"/>
</dbReference>
<protein>
    <recommendedName>
        <fullName evidence="5">FtsK domain-containing protein</fullName>
    </recommendedName>
</protein>
<reference evidence="6 7" key="1">
    <citation type="submission" date="2019-09" db="EMBL/GenBank/DDBJ databases">
        <title>Draft genome sequence of the thermophilic Saccharopolyspora hirsuta VKM Ac-666T.</title>
        <authorList>
            <person name="Lobastova T.G."/>
            <person name="Fokina V."/>
            <person name="Bragin E.Y."/>
            <person name="Shtratnikova V.Y."/>
            <person name="Starodumova I.P."/>
            <person name="Tarlachkov S.V."/>
            <person name="Donova M.V."/>
        </authorList>
    </citation>
    <scope>NUCLEOTIDE SEQUENCE [LARGE SCALE GENOMIC DNA]</scope>
    <source>
        <strain evidence="6 7">VKM Ac-666</strain>
    </source>
</reference>